<dbReference type="Gene3D" id="1.10.1220.10">
    <property type="entry name" value="Met repressor-like"/>
    <property type="match status" value="1"/>
</dbReference>
<evidence type="ECO:0000313" key="3">
    <source>
        <dbReference type="Proteomes" id="UP000265970"/>
    </source>
</evidence>
<reference evidence="2 3" key="1">
    <citation type="submission" date="2018-08" db="EMBL/GenBank/DDBJ databases">
        <title>A genome reference for cultivated species of the human gut microbiota.</title>
        <authorList>
            <person name="Zou Y."/>
            <person name="Xue W."/>
            <person name="Luo G."/>
        </authorList>
    </citation>
    <scope>NUCLEOTIDE SEQUENCE [LARGE SCALE GENOMIC DNA]</scope>
    <source>
        <strain evidence="2 3">AF13-3LB</strain>
    </source>
</reference>
<dbReference type="InterPro" id="IPR013321">
    <property type="entry name" value="Arc_rbn_hlx_hlx"/>
</dbReference>
<dbReference type="Proteomes" id="UP000265970">
    <property type="component" value="Unassembled WGS sequence"/>
</dbReference>
<proteinExistence type="predicted"/>
<dbReference type="RefSeq" id="WP_118238583.1">
    <property type="nucleotide sequence ID" value="NZ_QRZV01000001.1"/>
</dbReference>
<dbReference type="EMBL" id="QRZV01000001">
    <property type="protein sequence ID" value="RGW10879.1"/>
    <property type="molecule type" value="Genomic_DNA"/>
</dbReference>
<organism evidence="2 3">
    <name type="scientific">Bifidobacterium pseudolongum</name>
    <dbReference type="NCBI Taxonomy" id="1694"/>
    <lineage>
        <taxon>Bacteria</taxon>
        <taxon>Bacillati</taxon>
        <taxon>Actinomycetota</taxon>
        <taxon>Actinomycetes</taxon>
        <taxon>Bifidobacteriales</taxon>
        <taxon>Bifidobacteriaceae</taxon>
        <taxon>Bifidobacterium</taxon>
    </lineage>
</organism>
<dbReference type="GO" id="GO:0006355">
    <property type="term" value="P:regulation of DNA-templated transcription"/>
    <property type="evidence" value="ECO:0007669"/>
    <property type="project" value="InterPro"/>
</dbReference>
<accession>A0A395XHZ9</accession>
<evidence type="ECO:0000256" key="1">
    <source>
        <dbReference type="SAM" id="MobiDB-lite"/>
    </source>
</evidence>
<sequence>MSSTSTVSASVDSTTKAIANARIREAGATPNSVIRDLWAHIASTGDIPVYDDSSSRRSRKQTAMQRLEALRATVPSGTPLATMSDREVREELRNRHV</sequence>
<protein>
    <recommendedName>
        <fullName evidence="4">RelB antitoxin</fullName>
    </recommendedName>
</protein>
<comment type="caution">
    <text evidence="2">The sequence shown here is derived from an EMBL/GenBank/DDBJ whole genome shotgun (WGS) entry which is preliminary data.</text>
</comment>
<gene>
    <name evidence="2" type="ORF">DWV92_00510</name>
</gene>
<feature type="compositionally biased region" description="Basic and acidic residues" evidence="1">
    <location>
        <begin position="84"/>
        <end position="97"/>
    </location>
</feature>
<feature type="region of interest" description="Disordered" evidence="1">
    <location>
        <begin position="73"/>
        <end position="97"/>
    </location>
</feature>
<name>A0A395XHZ9_9BIFI</name>
<dbReference type="AlphaFoldDB" id="A0A395XHZ9"/>
<evidence type="ECO:0000313" key="2">
    <source>
        <dbReference type="EMBL" id="RGW10879.1"/>
    </source>
</evidence>
<evidence type="ECO:0008006" key="4">
    <source>
        <dbReference type="Google" id="ProtNLM"/>
    </source>
</evidence>